<reference evidence="7" key="1">
    <citation type="journal article" date="2023" name="Mol. Phylogenet. Evol.">
        <title>Genome-scale phylogeny and comparative genomics of the fungal order Sordariales.</title>
        <authorList>
            <person name="Hensen N."/>
            <person name="Bonometti L."/>
            <person name="Westerberg I."/>
            <person name="Brannstrom I.O."/>
            <person name="Guillou S."/>
            <person name="Cros-Aarteil S."/>
            <person name="Calhoun S."/>
            <person name="Haridas S."/>
            <person name="Kuo A."/>
            <person name="Mondo S."/>
            <person name="Pangilinan J."/>
            <person name="Riley R."/>
            <person name="LaButti K."/>
            <person name="Andreopoulos B."/>
            <person name="Lipzen A."/>
            <person name="Chen C."/>
            <person name="Yan M."/>
            <person name="Daum C."/>
            <person name="Ng V."/>
            <person name="Clum A."/>
            <person name="Steindorff A."/>
            <person name="Ohm R.A."/>
            <person name="Martin F."/>
            <person name="Silar P."/>
            <person name="Natvig D.O."/>
            <person name="Lalanne C."/>
            <person name="Gautier V."/>
            <person name="Ament-Velasquez S.L."/>
            <person name="Kruys A."/>
            <person name="Hutchinson M.I."/>
            <person name="Powell A.J."/>
            <person name="Barry K."/>
            <person name="Miller A.N."/>
            <person name="Grigoriev I.V."/>
            <person name="Debuchy R."/>
            <person name="Gladieux P."/>
            <person name="Hiltunen Thoren M."/>
            <person name="Johannesson H."/>
        </authorList>
    </citation>
    <scope>NUCLEOTIDE SEQUENCE</scope>
    <source>
        <strain evidence="7">CBS 532.94</strain>
    </source>
</reference>
<gene>
    <name evidence="7" type="ORF">C8A03DRAFT_29241</name>
</gene>
<comment type="subcellular location">
    <subcellularLocation>
        <location evidence="1">Membrane</location>
        <topology evidence="1">Single-pass membrane protein</topology>
    </subcellularLocation>
</comment>
<evidence type="ECO:0000313" key="7">
    <source>
        <dbReference type="EMBL" id="KAK4242483.1"/>
    </source>
</evidence>
<evidence type="ECO:0000313" key="8">
    <source>
        <dbReference type="Proteomes" id="UP001303760"/>
    </source>
</evidence>
<proteinExistence type="predicted"/>
<feature type="compositionally biased region" description="Low complexity" evidence="5">
    <location>
        <begin position="136"/>
        <end position="154"/>
    </location>
</feature>
<feature type="compositionally biased region" description="Basic and acidic residues" evidence="5">
    <location>
        <begin position="355"/>
        <end position="365"/>
    </location>
</feature>
<feature type="transmembrane region" description="Helical" evidence="6">
    <location>
        <begin position="25"/>
        <end position="48"/>
    </location>
</feature>
<feature type="region of interest" description="Disordered" evidence="5">
    <location>
        <begin position="193"/>
        <end position="397"/>
    </location>
</feature>
<dbReference type="AlphaFoldDB" id="A0AAN7CKK3"/>
<comment type="caution">
    <text evidence="7">The sequence shown here is derived from an EMBL/GenBank/DDBJ whole genome shotgun (WGS) entry which is preliminary data.</text>
</comment>
<evidence type="ECO:0000256" key="1">
    <source>
        <dbReference type="ARBA" id="ARBA00004167"/>
    </source>
</evidence>
<keyword evidence="4 6" id="KW-0472">Membrane</keyword>
<dbReference type="InterPro" id="IPR051694">
    <property type="entry name" value="Immunoregulatory_rcpt-like"/>
</dbReference>
<dbReference type="GO" id="GO:0016020">
    <property type="term" value="C:membrane"/>
    <property type="evidence" value="ECO:0007669"/>
    <property type="project" value="UniProtKB-SubCell"/>
</dbReference>
<feature type="region of interest" description="Disordered" evidence="5">
    <location>
        <begin position="86"/>
        <end position="110"/>
    </location>
</feature>
<dbReference type="Proteomes" id="UP001303760">
    <property type="component" value="Unassembled WGS sequence"/>
</dbReference>
<feature type="compositionally biased region" description="Polar residues" evidence="5">
    <location>
        <begin position="202"/>
        <end position="215"/>
    </location>
</feature>
<dbReference type="GO" id="GO:0071944">
    <property type="term" value="C:cell periphery"/>
    <property type="evidence" value="ECO:0007669"/>
    <property type="project" value="UniProtKB-ARBA"/>
</dbReference>
<keyword evidence="3 6" id="KW-1133">Transmembrane helix</keyword>
<protein>
    <submittedName>
        <fullName evidence="7">Uncharacterized protein</fullName>
    </submittedName>
</protein>
<accession>A0AAN7CKK3</accession>
<organism evidence="7 8">
    <name type="scientific">Achaetomium macrosporum</name>
    <dbReference type="NCBI Taxonomy" id="79813"/>
    <lineage>
        <taxon>Eukaryota</taxon>
        <taxon>Fungi</taxon>
        <taxon>Dikarya</taxon>
        <taxon>Ascomycota</taxon>
        <taxon>Pezizomycotina</taxon>
        <taxon>Sordariomycetes</taxon>
        <taxon>Sordariomycetidae</taxon>
        <taxon>Sordariales</taxon>
        <taxon>Chaetomiaceae</taxon>
        <taxon>Achaetomium</taxon>
    </lineage>
</organism>
<evidence type="ECO:0000256" key="5">
    <source>
        <dbReference type="SAM" id="MobiDB-lite"/>
    </source>
</evidence>
<feature type="compositionally biased region" description="Basic and acidic residues" evidence="5">
    <location>
        <begin position="384"/>
        <end position="397"/>
    </location>
</feature>
<dbReference type="PANTHER" id="PTHR15549:SF26">
    <property type="entry name" value="AXIAL BUDDING PATTERN PROTEIN 2-RELATED"/>
    <property type="match status" value="1"/>
</dbReference>
<evidence type="ECO:0000256" key="6">
    <source>
        <dbReference type="SAM" id="Phobius"/>
    </source>
</evidence>
<evidence type="ECO:0000256" key="4">
    <source>
        <dbReference type="ARBA" id="ARBA00023136"/>
    </source>
</evidence>
<dbReference type="PANTHER" id="PTHR15549">
    <property type="entry name" value="PAIRED IMMUNOGLOBULIN-LIKE TYPE 2 RECEPTOR"/>
    <property type="match status" value="1"/>
</dbReference>
<sequence length="397" mass="42140">MAPAGSHILPRESDSGSNGNLTTGAIAGIACGAGALFLGAGSLFLVYWRRQRRFDREDSLYEEALDERRPPGAMAPAVTYTLDYKMDDPHHHEGDHGSSYTYSPEKPSHPFSTLSVVETASAMPTHPAYIPRAFVRGSSTRGGSTPSNRSTATTSPPPFPSPPYPASWNSKTQPDDTMIQAYLNVAAAAQGSAAGSTSGTQNHENTPQESDSSLSGGLPVQPHPSRTRQSPTHIPAVVIPSFTSPLHSASSTDATSQSQRKPRAYLPPRLNLSGGGQQDKPLSGKENTTISGPLAFPQHYQGPPRGGSGWTREDGGDDDGDRDDAGAGTQSDGRRTFRSRALSGRNQGGGGGGDGRGEKGKERDKGKKHGRKRSDKRNSGGNRHYAEIEIGRDSDIW</sequence>
<feature type="compositionally biased region" description="Basic and acidic residues" evidence="5">
    <location>
        <begin position="86"/>
        <end position="96"/>
    </location>
</feature>
<feature type="compositionally biased region" description="Low complexity" evidence="5">
    <location>
        <begin position="248"/>
        <end position="259"/>
    </location>
</feature>
<dbReference type="EMBL" id="MU860007">
    <property type="protein sequence ID" value="KAK4242483.1"/>
    <property type="molecule type" value="Genomic_DNA"/>
</dbReference>
<feature type="region of interest" description="Disordered" evidence="5">
    <location>
        <begin position="136"/>
        <end position="173"/>
    </location>
</feature>
<evidence type="ECO:0000256" key="3">
    <source>
        <dbReference type="ARBA" id="ARBA00022989"/>
    </source>
</evidence>
<feature type="compositionally biased region" description="Basic residues" evidence="5">
    <location>
        <begin position="366"/>
        <end position="375"/>
    </location>
</feature>
<reference evidence="7" key="2">
    <citation type="submission" date="2023-05" db="EMBL/GenBank/DDBJ databases">
        <authorList>
            <consortium name="Lawrence Berkeley National Laboratory"/>
            <person name="Steindorff A."/>
            <person name="Hensen N."/>
            <person name="Bonometti L."/>
            <person name="Westerberg I."/>
            <person name="Brannstrom I.O."/>
            <person name="Guillou S."/>
            <person name="Cros-Aarteil S."/>
            <person name="Calhoun S."/>
            <person name="Haridas S."/>
            <person name="Kuo A."/>
            <person name="Mondo S."/>
            <person name="Pangilinan J."/>
            <person name="Riley R."/>
            <person name="Labutti K."/>
            <person name="Andreopoulos B."/>
            <person name="Lipzen A."/>
            <person name="Chen C."/>
            <person name="Yanf M."/>
            <person name="Daum C."/>
            <person name="Ng V."/>
            <person name="Clum A."/>
            <person name="Ohm R."/>
            <person name="Martin F."/>
            <person name="Silar P."/>
            <person name="Natvig D."/>
            <person name="Lalanne C."/>
            <person name="Gautier V."/>
            <person name="Ament-Velasquez S.L."/>
            <person name="Kruys A."/>
            <person name="Hutchinson M.I."/>
            <person name="Powell A.J."/>
            <person name="Barry K."/>
            <person name="Miller A.N."/>
            <person name="Grigoriev I.V."/>
            <person name="Debuchy R."/>
            <person name="Gladieux P."/>
            <person name="Thoren M.H."/>
            <person name="Johannesson H."/>
        </authorList>
    </citation>
    <scope>NUCLEOTIDE SEQUENCE</scope>
    <source>
        <strain evidence="7">CBS 532.94</strain>
    </source>
</reference>
<keyword evidence="2 6" id="KW-0812">Transmembrane</keyword>
<keyword evidence="8" id="KW-1185">Reference proteome</keyword>
<feature type="compositionally biased region" description="Pro residues" evidence="5">
    <location>
        <begin position="155"/>
        <end position="165"/>
    </location>
</feature>
<name>A0AAN7CKK3_9PEZI</name>
<evidence type="ECO:0000256" key="2">
    <source>
        <dbReference type="ARBA" id="ARBA00022692"/>
    </source>
</evidence>